<sequence length="277" mass="30905">MGKKGGFSYYISLLLWLTAFFVIPTLIIAVISFLKKGPYGGVIFWQFSLDAYANLFDKVFLKIIFKTLEISIWVTIVTLVLALPTAYYISRSKLKSFWLLLIIIPFWTNFLVRIYSFIAILGNNGIVNKALQLVFNLDGPIQLLYNKNAVIIVTVYIYLPYAILPLYSSIEKFDFSLLDAARDLGATKFKAMVKVFLPGIKSGLISAIILTFIPAVGSYAVPDLLGGNDALMLGNIIGKRLLDARDWPIASAVSMLLIVFTTIAVLLFMRSDNGEDE</sequence>
<organism evidence="10 11">
    <name type="scientific">Sebaldella termitidis (strain ATCC 33386 / NCTC 11300)</name>
    <dbReference type="NCBI Taxonomy" id="526218"/>
    <lineage>
        <taxon>Bacteria</taxon>
        <taxon>Fusobacteriati</taxon>
        <taxon>Fusobacteriota</taxon>
        <taxon>Fusobacteriia</taxon>
        <taxon>Fusobacteriales</taxon>
        <taxon>Leptotrichiaceae</taxon>
        <taxon>Sebaldella</taxon>
    </lineage>
</organism>
<evidence type="ECO:0000256" key="4">
    <source>
        <dbReference type="ARBA" id="ARBA00022475"/>
    </source>
</evidence>
<dbReference type="GO" id="GO:0055085">
    <property type="term" value="P:transmembrane transport"/>
    <property type="evidence" value="ECO:0007669"/>
    <property type="project" value="InterPro"/>
</dbReference>
<dbReference type="STRING" id="526218.Sterm_1118"/>
<evidence type="ECO:0000256" key="5">
    <source>
        <dbReference type="ARBA" id="ARBA00022692"/>
    </source>
</evidence>
<evidence type="ECO:0000256" key="7">
    <source>
        <dbReference type="ARBA" id="ARBA00023136"/>
    </source>
</evidence>
<evidence type="ECO:0000256" key="8">
    <source>
        <dbReference type="RuleBase" id="RU363032"/>
    </source>
</evidence>
<dbReference type="RefSeq" id="WP_012860582.1">
    <property type="nucleotide sequence ID" value="NC_013517.1"/>
</dbReference>
<dbReference type="Pfam" id="PF00528">
    <property type="entry name" value="BPD_transp_1"/>
    <property type="match status" value="1"/>
</dbReference>
<feature type="transmembrane region" description="Helical" evidence="8">
    <location>
        <begin position="70"/>
        <end position="90"/>
    </location>
</feature>
<dbReference type="EMBL" id="CP001739">
    <property type="protein sequence ID" value="ACZ07986.1"/>
    <property type="molecule type" value="Genomic_DNA"/>
</dbReference>
<keyword evidence="4" id="KW-1003">Cell membrane</keyword>
<proteinExistence type="inferred from homology"/>
<feature type="transmembrane region" description="Helical" evidence="8">
    <location>
        <begin position="149"/>
        <end position="170"/>
    </location>
</feature>
<protein>
    <submittedName>
        <fullName evidence="10">Binding-protein-dependent transport systems inner membrane component</fullName>
    </submittedName>
</protein>
<keyword evidence="5 8" id="KW-0812">Transmembrane</keyword>
<name>D1AFV1_SEBTE</name>
<keyword evidence="11" id="KW-1185">Reference proteome</keyword>
<feature type="domain" description="ABC transmembrane type-1" evidence="9">
    <location>
        <begin position="64"/>
        <end position="268"/>
    </location>
</feature>
<dbReference type="PROSITE" id="PS50928">
    <property type="entry name" value="ABC_TM1"/>
    <property type="match status" value="1"/>
</dbReference>
<evidence type="ECO:0000259" key="9">
    <source>
        <dbReference type="PROSITE" id="PS50928"/>
    </source>
</evidence>
<feature type="transmembrane region" description="Helical" evidence="8">
    <location>
        <begin position="7"/>
        <end position="34"/>
    </location>
</feature>
<dbReference type="Proteomes" id="UP000000845">
    <property type="component" value="Chromosome"/>
</dbReference>
<keyword evidence="6 8" id="KW-1133">Transmembrane helix</keyword>
<accession>D1AFV1</accession>
<feature type="transmembrane region" description="Helical" evidence="8">
    <location>
        <begin position="97"/>
        <end position="121"/>
    </location>
</feature>
<dbReference type="GO" id="GO:0005886">
    <property type="term" value="C:plasma membrane"/>
    <property type="evidence" value="ECO:0007669"/>
    <property type="project" value="UniProtKB-SubCell"/>
</dbReference>
<reference evidence="10 11" key="2">
    <citation type="journal article" date="2010" name="Stand. Genomic Sci.">
        <title>Complete genome sequence of Sebaldella termitidis type strain (NCTC 11300).</title>
        <authorList>
            <person name="Harmon-Smith M."/>
            <person name="Celia L."/>
            <person name="Chertkov O."/>
            <person name="Lapidus A."/>
            <person name="Copeland A."/>
            <person name="Glavina Del Rio T."/>
            <person name="Nolan M."/>
            <person name="Lucas S."/>
            <person name="Tice H."/>
            <person name="Cheng J.F."/>
            <person name="Han C."/>
            <person name="Detter J.C."/>
            <person name="Bruce D."/>
            <person name="Goodwin L."/>
            <person name="Pitluck S."/>
            <person name="Pati A."/>
            <person name="Liolios K."/>
            <person name="Ivanova N."/>
            <person name="Mavromatis K."/>
            <person name="Mikhailova N."/>
            <person name="Chen A."/>
            <person name="Palaniappan K."/>
            <person name="Land M."/>
            <person name="Hauser L."/>
            <person name="Chang Y.J."/>
            <person name="Jeffries C.D."/>
            <person name="Brettin T."/>
            <person name="Goker M."/>
            <person name="Beck B."/>
            <person name="Bristow J."/>
            <person name="Eisen J.A."/>
            <person name="Markowitz V."/>
            <person name="Hugenholtz P."/>
            <person name="Kyrpides N.C."/>
            <person name="Klenk H.P."/>
            <person name="Chen F."/>
        </authorList>
    </citation>
    <scope>NUCLEOTIDE SEQUENCE [LARGE SCALE GENOMIC DNA]</scope>
    <source>
        <strain evidence="11">ATCC 33386 / NCTC 11300</strain>
    </source>
</reference>
<dbReference type="InterPro" id="IPR000515">
    <property type="entry name" value="MetI-like"/>
</dbReference>
<dbReference type="InterPro" id="IPR035906">
    <property type="entry name" value="MetI-like_sf"/>
</dbReference>
<keyword evidence="3 8" id="KW-0813">Transport</keyword>
<dbReference type="KEGG" id="str:Sterm_1118"/>
<gene>
    <name evidence="10" type="ordered locus">Sterm_1118</name>
</gene>
<evidence type="ECO:0000313" key="10">
    <source>
        <dbReference type="EMBL" id="ACZ07986.1"/>
    </source>
</evidence>
<feature type="transmembrane region" description="Helical" evidence="8">
    <location>
        <begin position="191"/>
        <end position="216"/>
    </location>
</feature>
<dbReference type="HOGENOM" id="CLU_016047_18_3_0"/>
<reference evidence="11" key="1">
    <citation type="submission" date="2009-09" db="EMBL/GenBank/DDBJ databases">
        <title>The complete chromosome of Sebaldella termitidis ATCC 33386.</title>
        <authorList>
            <consortium name="US DOE Joint Genome Institute (JGI-PGF)"/>
            <person name="Lucas S."/>
            <person name="Copeland A."/>
            <person name="Lapidus A."/>
            <person name="Glavina del Rio T."/>
            <person name="Dalin E."/>
            <person name="Tice H."/>
            <person name="Bruce D."/>
            <person name="Goodwin L."/>
            <person name="Pitluck S."/>
            <person name="Kyrpides N."/>
            <person name="Mavromatis K."/>
            <person name="Ivanova N."/>
            <person name="Mikhailova N."/>
            <person name="Sims D."/>
            <person name="Meincke L."/>
            <person name="Brettin T."/>
            <person name="Detter J.C."/>
            <person name="Han C."/>
            <person name="Larimer F."/>
            <person name="Land M."/>
            <person name="Hauser L."/>
            <person name="Markowitz V."/>
            <person name="Cheng J.F."/>
            <person name="Hugenholtz P."/>
            <person name="Woyke T."/>
            <person name="Wu D."/>
            <person name="Eisen J.A."/>
        </authorList>
    </citation>
    <scope>NUCLEOTIDE SEQUENCE [LARGE SCALE GENOMIC DNA]</scope>
    <source>
        <strain evidence="11">ATCC 33386 / NCTC 11300</strain>
    </source>
</reference>
<comment type="subcellular location">
    <subcellularLocation>
        <location evidence="1 8">Cell membrane</location>
        <topology evidence="1 8">Multi-pass membrane protein</topology>
    </subcellularLocation>
</comment>
<dbReference type="Gene3D" id="1.10.3720.10">
    <property type="entry name" value="MetI-like"/>
    <property type="match status" value="1"/>
</dbReference>
<dbReference type="SUPFAM" id="SSF161098">
    <property type="entry name" value="MetI-like"/>
    <property type="match status" value="1"/>
</dbReference>
<evidence type="ECO:0000313" key="11">
    <source>
        <dbReference type="Proteomes" id="UP000000845"/>
    </source>
</evidence>
<comment type="similarity">
    <text evidence="2">Belongs to the binding-protein-dependent transport system permease family. CysTW subfamily.</text>
</comment>
<evidence type="ECO:0000256" key="2">
    <source>
        <dbReference type="ARBA" id="ARBA00007069"/>
    </source>
</evidence>
<evidence type="ECO:0000256" key="3">
    <source>
        <dbReference type="ARBA" id="ARBA00022448"/>
    </source>
</evidence>
<dbReference type="AlphaFoldDB" id="D1AFV1"/>
<evidence type="ECO:0000256" key="1">
    <source>
        <dbReference type="ARBA" id="ARBA00004651"/>
    </source>
</evidence>
<dbReference type="eggNOG" id="COG1176">
    <property type="taxonomic scope" value="Bacteria"/>
</dbReference>
<feature type="transmembrane region" description="Helical" evidence="8">
    <location>
        <begin position="249"/>
        <end position="269"/>
    </location>
</feature>
<evidence type="ECO:0000256" key="6">
    <source>
        <dbReference type="ARBA" id="ARBA00022989"/>
    </source>
</evidence>
<dbReference type="CDD" id="cd06261">
    <property type="entry name" value="TM_PBP2"/>
    <property type="match status" value="1"/>
</dbReference>
<dbReference type="PANTHER" id="PTHR42929">
    <property type="entry name" value="INNER MEMBRANE ABC TRANSPORTER PERMEASE PROTEIN YDCU-RELATED-RELATED"/>
    <property type="match status" value="1"/>
</dbReference>
<keyword evidence="7 8" id="KW-0472">Membrane</keyword>
<dbReference type="PANTHER" id="PTHR42929:SF1">
    <property type="entry name" value="INNER MEMBRANE ABC TRANSPORTER PERMEASE PROTEIN YDCU-RELATED"/>
    <property type="match status" value="1"/>
</dbReference>